<keyword evidence="2 9" id="KW-0808">Transferase</keyword>
<dbReference type="GO" id="GO:0009228">
    <property type="term" value="P:thiamine biosynthetic process"/>
    <property type="evidence" value="ECO:0007669"/>
    <property type="project" value="UniProtKB-KW"/>
</dbReference>
<dbReference type="UniPathway" id="UPA00060">
    <property type="reaction ID" value="UER00141"/>
</dbReference>
<dbReference type="InterPro" id="IPR022998">
    <property type="entry name" value="ThiamineP_synth_TenI"/>
</dbReference>
<comment type="function">
    <text evidence="9">Condenses 4-methyl-5-(beta-hydroxyethyl)thiazole monophosphate (THZ-P) and 2-methyl-4-amino-5-hydroxymethyl pyrimidine pyrophosphate (HMP-PP) to form thiamine monophosphate (TMP).</text>
</comment>
<evidence type="ECO:0000256" key="8">
    <source>
        <dbReference type="ARBA" id="ARBA00047883"/>
    </source>
</evidence>
<dbReference type="InterPro" id="IPR036206">
    <property type="entry name" value="ThiamineP_synth_sf"/>
</dbReference>
<feature type="binding site" evidence="9">
    <location>
        <position position="87"/>
    </location>
    <ligand>
        <name>Mg(2+)</name>
        <dbReference type="ChEBI" id="CHEBI:18420"/>
    </ligand>
</feature>
<evidence type="ECO:0000313" key="12">
    <source>
        <dbReference type="Proteomes" id="UP000236731"/>
    </source>
</evidence>
<feature type="binding site" evidence="9">
    <location>
        <position position="168"/>
    </location>
    <ligand>
        <name>2-[(2R,5Z)-2-carboxy-4-methylthiazol-5(2H)-ylidene]ethyl phosphate</name>
        <dbReference type="ChEBI" id="CHEBI:62899"/>
    </ligand>
</feature>
<comment type="cofactor">
    <cofactor evidence="9">
        <name>Mg(2+)</name>
        <dbReference type="ChEBI" id="CHEBI:18420"/>
    </cofactor>
    <text evidence="9">Binds 1 Mg(2+) ion per subunit.</text>
</comment>
<dbReference type="OrthoDB" id="9812206at2"/>
<evidence type="ECO:0000256" key="3">
    <source>
        <dbReference type="ARBA" id="ARBA00022723"/>
    </source>
</evidence>
<name>A0A1H5XYF7_9SPHI</name>
<comment type="catalytic activity">
    <reaction evidence="6 9">
        <text>4-methyl-5-(2-phosphooxyethyl)-thiazole + 4-amino-2-methyl-5-(diphosphooxymethyl)pyrimidine + H(+) = thiamine phosphate + diphosphate</text>
        <dbReference type="Rhea" id="RHEA:22328"/>
        <dbReference type="ChEBI" id="CHEBI:15378"/>
        <dbReference type="ChEBI" id="CHEBI:33019"/>
        <dbReference type="ChEBI" id="CHEBI:37575"/>
        <dbReference type="ChEBI" id="CHEBI:57841"/>
        <dbReference type="ChEBI" id="CHEBI:58296"/>
        <dbReference type="EC" id="2.5.1.3"/>
    </reaction>
</comment>
<dbReference type="HAMAP" id="MF_00097">
    <property type="entry name" value="TMP_synthase"/>
    <property type="match status" value="1"/>
</dbReference>
<dbReference type="EC" id="2.5.1.3" evidence="9"/>
<gene>
    <name evidence="9" type="primary">thiE</name>
    <name evidence="11" type="ORF">SAMN05421877_105170</name>
</gene>
<evidence type="ECO:0000313" key="11">
    <source>
        <dbReference type="EMBL" id="SEG16814.1"/>
    </source>
</evidence>
<dbReference type="AlphaFoldDB" id="A0A1H5XYF7"/>
<comment type="caution">
    <text evidence="9">Lacks conserved residue(s) required for the propagation of feature annotation.</text>
</comment>
<organism evidence="11 12">
    <name type="scientific">Sphingobacterium lactis</name>
    <dbReference type="NCBI Taxonomy" id="797291"/>
    <lineage>
        <taxon>Bacteria</taxon>
        <taxon>Pseudomonadati</taxon>
        <taxon>Bacteroidota</taxon>
        <taxon>Sphingobacteriia</taxon>
        <taxon>Sphingobacteriales</taxon>
        <taxon>Sphingobacteriaceae</taxon>
        <taxon>Sphingobacterium</taxon>
    </lineage>
</organism>
<dbReference type="RefSeq" id="WP_103906079.1">
    <property type="nucleotide sequence ID" value="NZ_CP049246.1"/>
</dbReference>
<feature type="binding site" evidence="9">
    <location>
        <position position="134"/>
    </location>
    <ligand>
        <name>4-amino-2-methyl-5-(diphosphooxymethyl)pyrimidine</name>
        <dbReference type="ChEBI" id="CHEBI:57841"/>
    </ligand>
</feature>
<dbReference type="GO" id="GO:0009229">
    <property type="term" value="P:thiamine diphosphate biosynthetic process"/>
    <property type="evidence" value="ECO:0007669"/>
    <property type="project" value="UniProtKB-UniRule"/>
</dbReference>
<keyword evidence="4 9" id="KW-0460">Magnesium</keyword>
<protein>
    <recommendedName>
        <fullName evidence="9">Thiamine-phosphate synthase</fullName>
        <shortName evidence="9">TP synthase</shortName>
        <shortName evidence="9">TPS</shortName>
        <ecNumber evidence="9">2.5.1.3</ecNumber>
    </recommendedName>
    <alternativeName>
        <fullName evidence="9">Thiamine-phosphate pyrophosphorylase</fullName>
        <shortName evidence="9">TMP pyrophosphorylase</shortName>
        <shortName evidence="9">TMP-PPase</shortName>
    </alternativeName>
</protein>
<proteinExistence type="inferred from homology"/>
<feature type="binding site" evidence="9">
    <location>
        <position position="105"/>
    </location>
    <ligand>
        <name>4-amino-2-methyl-5-(diphosphooxymethyl)pyrimidine</name>
        <dbReference type="ChEBI" id="CHEBI:57841"/>
    </ligand>
</feature>
<comment type="pathway">
    <text evidence="1 9">Cofactor biosynthesis; thiamine diphosphate biosynthesis; thiamine phosphate from 4-amino-2-methyl-5-diphosphomethylpyrimidine and 4-methyl-5-(2-phosphoethyl)-thiazole: step 1/1.</text>
</comment>
<dbReference type="CDD" id="cd00564">
    <property type="entry name" value="TMP_TenI"/>
    <property type="match status" value="1"/>
</dbReference>
<evidence type="ECO:0000256" key="9">
    <source>
        <dbReference type="HAMAP-Rule" id="MF_00097"/>
    </source>
</evidence>
<evidence type="ECO:0000256" key="4">
    <source>
        <dbReference type="ARBA" id="ARBA00022842"/>
    </source>
</evidence>
<comment type="similarity">
    <text evidence="9">Belongs to the thiamine-phosphate synthase family.</text>
</comment>
<feature type="binding site" evidence="9">
    <location>
        <begin position="35"/>
        <end position="39"/>
    </location>
    <ligand>
        <name>4-amino-2-methyl-5-(diphosphooxymethyl)pyrimidine</name>
        <dbReference type="ChEBI" id="CHEBI:57841"/>
    </ligand>
</feature>
<evidence type="ECO:0000256" key="6">
    <source>
        <dbReference type="ARBA" id="ARBA00047334"/>
    </source>
</evidence>
<dbReference type="PANTHER" id="PTHR20857:SF15">
    <property type="entry name" value="THIAMINE-PHOSPHATE SYNTHASE"/>
    <property type="match status" value="1"/>
</dbReference>
<dbReference type="Proteomes" id="UP000236731">
    <property type="component" value="Unassembled WGS sequence"/>
</dbReference>
<dbReference type="PANTHER" id="PTHR20857">
    <property type="entry name" value="THIAMINE-PHOSPHATE PYROPHOSPHORYLASE"/>
    <property type="match status" value="1"/>
</dbReference>
<feature type="binding site" evidence="9">
    <location>
        <begin position="131"/>
        <end position="133"/>
    </location>
    <ligand>
        <name>2-[(2R,5Z)-2-carboxy-4-methylthiazol-5(2H)-ylidene]ethyl phosphate</name>
        <dbReference type="ChEBI" id="CHEBI:62899"/>
    </ligand>
</feature>
<evidence type="ECO:0000256" key="5">
    <source>
        <dbReference type="ARBA" id="ARBA00022977"/>
    </source>
</evidence>
<keyword evidence="12" id="KW-1185">Reference proteome</keyword>
<feature type="binding site" evidence="9">
    <location>
        <position position="68"/>
    </location>
    <ligand>
        <name>Mg(2+)</name>
        <dbReference type="ChEBI" id="CHEBI:18420"/>
    </ligand>
</feature>
<dbReference type="GO" id="GO:0004789">
    <property type="term" value="F:thiamine-phosphate diphosphorylase activity"/>
    <property type="evidence" value="ECO:0007669"/>
    <property type="project" value="UniProtKB-UniRule"/>
</dbReference>
<comment type="catalytic activity">
    <reaction evidence="7 9">
        <text>2-(2-carboxy-4-methylthiazol-5-yl)ethyl phosphate + 4-amino-2-methyl-5-(diphosphooxymethyl)pyrimidine + 2 H(+) = thiamine phosphate + CO2 + diphosphate</text>
        <dbReference type="Rhea" id="RHEA:47848"/>
        <dbReference type="ChEBI" id="CHEBI:15378"/>
        <dbReference type="ChEBI" id="CHEBI:16526"/>
        <dbReference type="ChEBI" id="CHEBI:33019"/>
        <dbReference type="ChEBI" id="CHEBI:37575"/>
        <dbReference type="ChEBI" id="CHEBI:57841"/>
        <dbReference type="ChEBI" id="CHEBI:62890"/>
        <dbReference type="EC" id="2.5.1.3"/>
    </reaction>
</comment>
<keyword evidence="5 9" id="KW-0784">Thiamine biosynthesis</keyword>
<reference evidence="12" key="1">
    <citation type="submission" date="2016-10" db="EMBL/GenBank/DDBJ databases">
        <authorList>
            <person name="Varghese N."/>
            <person name="Submissions S."/>
        </authorList>
    </citation>
    <scope>NUCLEOTIDE SEQUENCE [LARGE SCALE GENOMIC DNA]</scope>
    <source>
        <strain evidence="12">DSM 22361</strain>
    </source>
</reference>
<dbReference type="GO" id="GO:0005737">
    <property type="term" value="C:cytoplasm"/>
    <property type="evidence" value="ECO:0007669"/>
    <property type="project" value="TreeGrafter"/>
</dbReference>
<evidence type="ECO:0000256" key="7">
    <source>
        <dbReference type="ARBA" id="ARBA00047851"/>
    </source>
</evidence>
<dbReference type="EMBL" id="FNUT01000005">
    <property type="protein sequence ID" value="SEG16814.1"/>
    <property type="molecule type" value="Genomic_DNA"/>
</dbReference>
<feature type="domain" description="Thiamine phosphate synthase/TenI" evidence="10">
    <location>
        <begin position="17"/>
        <end position="188"/>
    </location>
</feature>
<dbReference type="InterPro" id="IPR034291">
    <property type="entry name" value="TMP_synthase"/>
</dbReference>
<keyword evidence="3 9" id="KW-0479">Metal-binding</keyword>
<dbReference type="Gene3D" id="3.20.20.70">
    <property type="entry name" value="Aldolase class I"/>
    <property type="match status" value="1"/>
</dbReference>
<accession>A0A1H5XYF7</accession>
<evidence type="ECO:0000259" key="10">
    <source>
        <dbReference type="Pfam" id="PF02581"/>
    </source>
</evidence>
<dbReference type="InterPro" id="IPR013785">
    <property type="entry name" value="Aldolase_TIM"/>
</dbReference>
<comment type="catalytic activity">
    <reaction evidence="8 9">
        <text>2-[(2R,5Z)-2-carboxy-4-methylthiazol-5(2H)-ylidene]ethyl phosphate + 4-amino-2-methyl-5-(diphosphooxymethyl)pyrimidine + 2 H(+) = thiamine phosphate + CO2 + diphosphate</text>
        <dbReference type="Rhea" id="RHEA:47844"/>
        <dbReference type="ChEBI" id="CHEBI:15378"/>
        <dbReference type="ChEBI" id="CHEBI:16526"/>
        <dbReference type="ChEBI" id="CHEBI:33019"/>
        <dbReference type="ChEBI" id="CHEBI:37575"/>
        <dbReference type="ChEBI" id="CHEBI:57841"/>
        <dbReference type="ChEBI" id="CHEBI:62899"/>
        <dbReference type="EC" id="2.5.1.3"/>
    </reaction>
</comment>
<sequence length="213" mass="23219">MKTISRIQYISSGETFHEQLQHIQMALDLGIDWVQVRWKGAPEEDLMALAITAKERCQAYGAACILNDHLKVANAIGADGLHLGLQDAPISAAKALLDTKIIGGTANTLTDVQQRIDEGVDYIGLGPFRFTTSKQQLSPILGISGYMQILDHLNTHATPCPPIIAIGGIQTRDVPALIEIGVHGIAISGLLQQHPEEISIIKSYYEHITEHQQ</sequence>
<evidence type="ECO:0000256" key="2">
    <source>
        <dbReference type="ARBA" id="ARBA00022679"/>
    </source>
</evidence>
<dbReference type="Pfam" id="PF02581">
    <property type="entry name" value="TMP-TENI"/>
    <property type="match status" value="1"/>
</dbReference>
<evidence type="ECO:0000256" key="1">
    <source>
        <dbReference type="ARBA" id="ARBA00005165"/>
    </source>
</evidence>
<feature type="binding site" evidence="9">
    <location>
        <position position="67"/>
    </location>
    <ligand>
        <name>4-amino-2-methyl-5-(diphosphooxymethyl)pyrimidine</name>
        <dbReference type="ChEBI" id="CHEBI:57841"/>
    </ligand>
</feature>
<dbReference type="GO" id="GO:0000287">
    <property type="term" value="F:magnesium ion binding"/>
    <property type="evidence" value="ECO:0007669"/>
    <property type="project" value="UniProtKB-UniRule"/>
</dbReference>
<dbReference type="SUPFAM" id="SSF51391">
    <property type="entry name" value="Thiamin phosphate synthase"/>
    <property type="match status" value="1"/>
</dbReference>